<evidence type="ECO:0000256" key="6">
    <source>
        <dbReference type="ARBA" id="ARBA00022763"/>
    </source>
</evidence>
<dbReference type="GeneID" id="37272868"/>
<evidence type="ECO:0000256" key="7">
    <source>
        <dbReference type="ARBA" id="ARBA00022801"/>
    </source>
</evidence>
<evidence type="ECO:0000259" key="12">
    <source>
        <dbReference type="PROSITE" id="PS51462"/>
    </source>
</evidence>
<evidence type="ECO:0000313" key="13">
    <source>
        <dbReference type="EMBL" id="PWN97379.1"/>
    </source>
</evidence>
<dbReference type="SUPFAM" id="SSF55811">
    <property type="entry name" value="Nudix"/>
    <property type="match status" value="1"/>
</dbReference>
<dbReference type="InterPro" id="IPR000086">
    <property type="entry name" value="NUDIX_hydrolase_dom"/>
</dbReference>
<dbReference type="InterPro" id="IPR047127">
    <property type="entry name" value="MutT-like"/>
</dbReference>
<evidence type="ECO:0000313" key="14">
    <source>
        <dbReference type="Proteomes" id="UP000245946"/>
    </source>
</evidence>
<dbReference type="GO" id="GO:0044716">
    <property type="term" value="F:8-oxo-GDP phosphatase activity"/>
    <property type="evidence" value="ECO:0007669"/>
    <property type="project" value="TreeGrafter"/>
</dbReference>
<accession>A0A316Z702</accession>
<dbReference type="GO" id="GO:0046872">
    <property type="term" value="F:metal ion binding"/>
    <property type="evidence" value="ECO:0007669"/>
    <property type="project" value="UniProtKB-KW"/>
</dbReference>
<name>A0A316Z702_9BASI</name>
<keyword evidence="6" id="KW-0227">DNA damage</keyword>
<evidence type="ECO:0000256" key="11">
    <source>
        <dbReference type="ARBA" id="ARBA00038905"/>
    </source>
</evidence>
<proteinExistence type="inferred from homology"/>
<dbReference type="InterPro" id="IPR015797">
    <property type="entry name" value="NUDIX_hydrolase-like_dom_sf"/>
</dbReference>
<dbReference type="PANTHER" id="PTHR47707">
    <property type="entry name" value="8-OXO-DGTP DIPHOSPHATASE"/>
    <property type="match status" value="1"/>
</dbReference>
<dbReference type="RefSeq" id="XP_025597658.1">
    <property type="nucleotide sequence ID" value="XM_025745324.1"/>
</dbReference>
<dbReference type="GO" id="GO:0006260">
    <property type="term" value="P:DNA replication"/>
    <property type="evidence" value="ECO:0007669"/>
    <property type="project" value="UniProtKB-KW"/>
</dbReference>
<evidence type="ECO:0000256" key="4">
    <source>
        <dbReference type="ARBA" id="ARBA00022705"/>
    </source>
</evidence>
<dbReference type="GO" id="GO:0008413">
    <property type="term" value="F:8-oxo-7,8-dihydroguanosine triphosphate pyrophosphatase activity"/>
    <property type="evidence" value="ECO:0007669"/>
    <property type="project" value="TreeGrafter"/>
</dbReference>
<keyword evidence="9" id="KW-0234">DNA repair</keyword>
<evidence type="ECO:0000256" key="2">
    <source>
        <dbReference type="ARBA" id="ARBA00005582"/>
    </source>
</evidence>
<evidence type="ECO:0000256" key="5">
    <source>
        <dbReference type="ARBA" id="ARBA00022723"/>
    </source>
</evidence>
<keyword evidence="8" id="KW-0460">Magnesium</keyword>
<dbReference type="AlphaFoldDB" id="A0A316Z702"/>
<dbReference type="Proteomes" id="UP000245946">
    <property type="component" value="Unassembled WGS sequence"/>
</dbReference>
<keyword evidence="7" id="KW-0378">Hydrolase</keyword>
<keyword evidence="4" id="KW-0235">DNA replication</keyword>
<dbReference type="PRINTS" id="PR00502">
    <property type="entry name" value="NUDIXFAMILY"/>
</dbReference>
<comment type="cofactor">
    <cofactor evidence="1">
        <name>Mg(2+)</name>
        <dbReference type="ChEBI" id="CHEBI:18420"/>
    </cofactor>
</comment>
<dbReference type="Gene3D" id="3.90.79.10">
    <property type="entry name" value="Nucleoside Triphosphate Pyrophosphohydrolase"/>
    <property type="match status" value="1"/>
</dbReference>
<protein>
    <recommendedName>
        <fullName evidence="11">8-oxo-dGTP diphosphatase</fullName>
        <ecNumber evidence="11">3.6.1.55</ecNumber>
    </recommendedName>
</protein>
<dbReference type="PROSITE" id="PS51462">
    <property type="entry name" value="NUDIX"/>
    <property type="match status" value="1"/>
</dbReference>
<evidence type="ECO:0000256" key="1">
    <source>
        <dbReference type="ARBA" id="ARBA00001946"/>
    </source>
</evidence>
<dbReference type="EC" id="3.6.1.55" evidence="11"/>
<evidence type="ECO:0000256" key="10">
    <source>
        <dbReference type="ARBA" id="ARBA00035861"/>
    </source>
</evidence>
<comment type="similarity">
    <text evidence="2">Belongs to the Nudix hydrolase family.</text>
</comment>
<dbReference type="OrthoDB" id="3333740at2759"/>
<evidence type="ECO:0000256" key="3">
    <source>
        <dbReference type="ARBA" id="ARBA00022457"/>
    </source>
</evidence>
<dbReference type="Pfam" id="PF00293">
    <property type="entry name" value="NUDIX"/>
    <property type="match status" value="1"/>
</dbReference>
<evidence type="ECO:0000256" key="9">
    <source>
        <dbReference type="ARBA" id="ARBA00023204"/>
    </source>
</evidence>
<feature type="domain" description="Nudix hydrolase" evidence="12">
    <location>
        <begin position="11"/>
        <end position="154"/>
    </location>
</feature>
<comment type="catalytic activity">
    <reaction evidence="10">
        <text>8-oxo-dGTP + H2O = 8-oxo-dGMP + diphosphate + H(+)</text>
        <dbReference type="Rhea" id="RHEA:31575"/>
        <dbReference type="ChEBI" id="CHEBI:15377"/>
        <dbReference type="ChEBI" id="CHEBI:15378"/>
        <dbReference type="ChEBI" id="CHEBI:33019"/>
        <dbReference type="ChEBI" id="CHEBI:63224"/>
        <dbReference type="ChEBI" id="CHEBI:77896"/>
        <dbReference type="EC" id="3.6.1.55"/>
    </reaction>
</comment>
<dbReference type="GO" id="GO:0006281">
    <property type="term" value="P:DNA repair"/>
    <property type="evidence" value="ECO:0007669"/>
    <property type="project" value="UniProtKB-KW"/>
</dbReference>
<gene>
    <name evidence="13" type="ORF">FA09DRAFT_361197</name>
</gene>
<dbReference type="InterPro" id="IPR020476">
    <property type="entry name" value="Nudix_hydrolase"/>
</dbReference>
<keyword evidence="5" id="KW-0479">Metal-binding</keyword>
<keyword evidence="14" id="KW-1185">Reference proteome</keyword>
<sequence>MSEAPGAAATVREQDVVCALLHRPASSSGAGAFEVLVTLRPLSTHTFPGLWEFPGGKTDAGETHAEALARECREELGVDVIVGAEAWRFDAEPRLNEHGETMHYRLLFFWTTLKDPDAAPRPLASDEVRWLAPAALPTLPFCPGDEGLIAGLVSGTLLPQ</sequence>
<organism evidence="13 14">
    <name type="scientific">Tilletiopsis washingtonensis</name>
    <dbReference type="NCBI Taxonomy" id="58919"/>
    <lineage>
        <taxon>Eukaryota</taxon>
        <taxon>Fungi</taxon>
        <taxon>Dikarya</taxon>
        <taxon>Basidiomycota</taxon>
        <taxon>Ustilaginomycotina</taxon>
        <taxon>Exobasidiomycetes</taxon>
        <taxon>Entylomatales</taxon>
        <taxon>Entylomatales incertae sedis</taxon>
        <taxon>Tilletiopsis</taxon>
    </lineage>
</organism>
<reference evidence="13 14" key="1">
    <citation type="journal article" date="2018" name="Mol. Biol. Evol.">
        <title>Broad Genomic Sampling Reveals a Smut Pathogenic Ancestry of the Fungal Clade Ustilaginomycotina.</title>
        <authorList>
            <person name="Kijpornyongpan T."/>
            <person name="Mondo S.J."/>
            <person name="Barry K."/>
            <person name="Sandor L."/>
            <person name="Lee J."/>
            <person name="Lipzen A."/>
            <person name="Pangilinan J."/>
            <person name="LaButti K."/>
            <person name="Hainaut M."/>
            <person name="Henrissat B."/>
            <person name="Grigoriev I.V."/>
            <person name="Spatafora J.W."/>
            <person name="Aime M.C."/>
        </authorList>
    </citation>
    <scope>NUCLEOTIDE SEQUENCE [LARGE SCALE GENOMIC DNA]</scope>
    <source>
        <strain evidence="13 14">MCA 4186</strain>
    </source>
</reference>
<dbReference type="GO" id="GO:0044715">
    <property type="term" value="F:8-oxo-dGDP phosphatase activity"/>
    <property type="evidence" value="ECO:0007669"/>
    <property type="project" value="TreeGrafter"/>
</dbReference>
<dbReference type="PANTHER" id="PTHR47707:SF1">
    <property type="entry name" value="NUDIX HYDROLASE FAMILY PROTEIN"/>
    <property type="match status" value="1"/>
</dbReference>
<dbReference type="STRING" id="58919.A0A316Z702"/>
<dbReference type="GO" id="GO:0035539">
    <property type="term" value="F:8-oxo-7,8-dihydrodeoxyguanosine triphosphate pyrophosphatase activity"/>
    <property type="evidence" value="ECO:0007669"/>
    <property type="project" value="UniProtKB-EC"/>
</dbReference>
<evidence type="ECO:0000256" key="8">
    <source>
        <dbReference type="ARBA" id="ARBA00022842"/>
    </source>
</evidence>
<dbReference type="EMBL" id="KZ819295">
    <property type="protein sequence ID" value="PWN97379.1"/>
    <property type="molecule type" value="Genomic_DNA"/>
</dbReference>
<keyword evidence="3" id="KW-0515">Mutator protein</keyword>